<comment type="similarity">
    <text evidence="1 2">Belongs to the small heat shock protein (HSP20) family.</text>
</comment>
<dbReference type="InterPro" id="IPR002068">
    <property type="entry name" value="A-crystallin/Hsp20_dom"/>
</dbReference>
<name>A0A455T8Z9_9CHLR</name>
<proteinExistence type="inferred from homology"/>
<evidence type="ECO:0000259" key="4">
    <source>
        <dbReference type="PROSITE" id="PS01031"/>
    </source>
</evidence>
<dbReference type="Gene3D" id="2.60.40.790">
    <property type="match status" value="1"/>
</dbReference>
<organism evidence="5">
    <name type="scientific">Thermogemmatispora argillosa</name>
    <dbReference type="NCBI Taxonomy" id="2045280"/>
    <lineage>
        <taxon>Bacteria</taxon>
        <taxon>Bacillati</taxon>
        <taxon>Chloroflexota</taxon>
        <taxon>Ktedonobacteria</taxon>
        <taxon>Thermogemmatisporales</taxon>
        <taxon>Thermogemmatisporaceae</taxon>
        <taxon>Thermogemmatispora</taxon>
    </lineage>
</organism>
<evidence type="ECO:0000256" key="3">
    <source>
        <dbReference type="SAM" id="MobiDB-lite"/>
    </source>
</evidence>
<feature type="domain" description="SHSP" evidence="4">
    <location>
        <begin position="3"/>
        <end position="117"/>
    </location>
</feature>
<gene>
    <name evidence="5" type="ORF">KTA_41410</name>
</gene>
<protein>
    <recommendedName>
        <fullName evidence="4">SHSP domain-containing protein</fullName>
    </recommendedName>
</protein>
<accession>A0A455T8Z9</accession>
<reference evidence="5" key="1">
    <citation type="submission" date="2018-12" db="EMBL/GenBank/DDBJ databases">
        <title>Novel natural products biosynthetic potential of the class Ktedonobacteria.</title>
        <authorList>
            <person name="Zheng Y."/>
            <person name="Saitou A."/>
            <person name="Wang C.M."/>
            <person name="Toyoda A."/>
            <person name="Minakuchi Y."/>
            <person name="Sekiguchi Y."/>
            <person name="Ueda K."/>
            <person name="Takano H."/>
            <person name="Sakai Y."/>
            <person name="Yokota A."/>
            <person name="Yabe S."/>
        </authorList>
    </citation>
    <scope>NUCLEOTIDE SEQUENCE</scope>
    <source>
        <strain evidence="5">A3-2</strain>
    </source>
</reference>
<dbReference type="Pfam" id="PF00011">
    <property type="entry name" value="HSP20"/>
    <property type="match status" value="1"/>
</dbReference>
<dbReference type="EMBL" id="AP019377">
    <property type="protein sequence ID" value="BBH95942.1"/>
    <property type="molecule type" value="Genomic_DNA"/>
</dbReference>
<feature type="region of interest" description="Disordered" evidence="3">
    <location>
        <begin position="116"/>
        <end position="135"/>
    </location>
</feature>
<dbReference type="InterPro" id="IPR008978">
    <property type="entry name" value="HSP20-like_chaperone"/>
</dbReference>
<evidence type="ECO:0000256" key="1">
    <source>
        <dbReference type="PROSITE-ProRule" id="PRU00285"/>
    </source>
</evidence>
<dbReference type="AlphaFoldDB" id="A0A455T8Z9"/>
<dbReference type="PROSITE" id="PS01031">
    <property type="entry name" value="SHSP"/>
    <property type="match status" value="1"/>
</dbReference>
<sequence>MQERLKIHHVPVKMYRSEDRLVIAAPMPGMEPDDIHIELQGDGRLILHGDLRALLKDVKELLIDEWSIGAYHRELQLEQPVDGEHANVTYGNGVLVVALPVSTTMRPAHLTLKAHGQARGLRQGGAGHPTTWTSP</sequence>
<dbReference type="CDD" id="cd06464">
    <property type="entry name" value="ACD_sHsps-like"/>
    <property type="match status" value="1"/>
</dbReference>
<dbReference type="SUPFAM" id="SSF49764">
    <property type="entry name" value="HSP20-like chaperones"/>
    <property type="match status" value="1"/>
</dbReference>
<evidence type="ECO:0000313" key="5">
    <source>
        <dbReference type="EMBL" id="BBH95942.1"/>
    </source>
</evidence>
<evidence type="ECO:0000256" key="2">
    <source>
        <dbReference type="RuleBase" id="RU003616"/>
    </source>
</evidence>